<accession>A0AAE0RYF4</accession>
<evidence type="ECO:0000256" key="1">
    <source>
        <dbReference type="SAM" id="MobiDB-lite"/>
    </source>
</evidence>
<reference evidence="2" key="2">
    <citation type="journal article" date="2021" name="Genome Biol. Evol.">
        <title>Developing a high-quality reference genome for a parasitic bivalve with doubly uniparental inheritance (Bivalvia: Unionida).</title>
        <authorList>
            <person name="Smith C.H."/>
        </authorList>
    </citation>
    <scope>NUCLEOTIDE SEQUENCE</scope>
    <source>
        <strain evidence="2">CHS0354</strain>
        <tissue evidence="2">Mantle</tissue>
    </source>
</reference>
<proteinExistence type="predicted"/>
<evidence type="ECO:0000313" key="2">
    <source>
        <dbReference type="EMBL" id="KAK3581749.1"/>
    </source>
</evidence>
<feature type="region of interest" description="Disordered" evidence="1">
    <location>
        <begin position="48"/>
        <end position="68"/>
    </location>
</feature>
<organism evidence="2 3">
    <name type="scientific">Potamilus streckersoni</name>
    <dbReference type="NCBI Taxonomy" id="2493646"/>
    <lineage>
        <taxon>Eukaryota</taxon>
        <taxon>Metazoa</taxon>
        <taxon>Spiralia</taxon>
        <taxon>Lophotrochozoa</taxon>
        <taxon>Mollusca</taxon>
        <taxon>Bivalvia</taxon>
        <taxon>Autobranchia</taxon>
        <taxon>Heteroconchia</taxon>
        <taxon>Palaeoheterodonta</taxon>
        <taxon>Unionida</taxon>
        <taxon>Unionoidea</taxon>
        <taxon>Unionidae</taxon>
        <taxon>Ambleminae</taxon>
        <taxon>Lampsilini</taxon>
        <taxon>Potamilus</taxon>
    </lineage>
</organism>
<dbReference type="EMBL" id="JAEAOA010002057">
    <property type="protein sequence ID" value="KAK3581749.1"/>
    <property type="molecule type" value="Genomic_DNA"/>
</dbReference>
<keyword evidence="3" id="KW-1185">Reference proteome</keyword>
<comment type="caution">
    <text evidence="2">The sequence shown here is derived from an EMBL/GenBank/DDBJ whole genome shotgun (WGS) entry which is preliminary data.</text>
</comment>
<sequence length="68" mass="7681">MEQGLDQGYKSSGGIRKYIHIGEDTLLIILLITSMHFGNYGPHNGKFTGTKTKRIHLPQHGQKHLETH</sequence>
<protein>
    <submittedName>
        <fullName evidence="2">Uncharacterized protein</fullName>
    </submittedName>
</protein>
<gene>
    <name evidence="2" type="ORF">CHS0354_035080</name>
</gene>
<dbReference type="Proteomes" id="UP001195483">
    <property type="component" value="Unassembled WGS sequence"/>
</dbReference>
<reference evidence="2" key="3">
    <citation type="submission" date="2023-05" db="EMBL/GenBank/DDBJ databases">
        <authorList>
            <person name="Smith C.H."/>
        </authorList>
    </citation>
    <scope>NUCLEOTIDE SEQUENCE</scope>
    <source>
        <strain evidence="2">CHS0354</strain>
        <tissue evidence="2">Mantle</tissue>
    </source>
</reference>
<name>A0AAE0RYF4_9BIVA</name>
<dbReference type="AlphaFoldDB" id="A0AAE0RYF4"/>
<reference evidence="2" key="1">
    <citation type="journal article" date="2021" name="Genome Biol. Evol.">
        <title>A High-Quality Reference Genome for a Parasitic Bivalve with Doubly Uniparental Inheritance (Bivalvia: Unionida).</title>
        <authorList>
            <person name="Smith C.H."/>
        </authorList>
    </citation>
    <scope>NUCLEOTIDE SEQUENCE</scope>
    <source>
        <strain evidence="2">CHS0354</strain>
    </source>
</reference>
<evidence type="ECO:0000313" key="3">
    <source>
        <dbReference type="Proteomes" id="UP001195483"/>
    </source>
</evidence>